<proteinExistence type="predicted"/>
<protein>
    <recommendedName>
        <fullName evidence="3">Nucleotidyltransferase family protein</fullName>
    </recommendedName>
</protein>
<evidence type="ECO:0000313" key="2">
    <source>
        <dbReference type="Proteomes" id="UP001487305"/>
    </source>
</evidence>
<dbReference type="Gene3D" id="3.30.460.40">
    <property type="match status" value="1"/>
</dbReference>
<dbReference type="RefSeq" id="WP_102373796.1">
    <property type="nucleotide sequence ID" value="NZ_JBBNOP010000010.1"/>
</dbReference>
<dbReference type="Proteomes" id="UP001487305">
    <property type="component" value="Unassembled WGS sequence"/>
</dbReference>
<evidence type="ECO:0008006" key="3">
    <source>
        <dbReference type="Google" id="ProtNLM"/>
    </source>
</evidence>
<comment type="caution">
    <text evidence="1">The sequence shown here is derived from an EMBL/GenBank/DDBJ whole genome shotgun (WGS) entry which is preliminary data.</text>
</comment>
<keyword evidence="2" id="KW-1185">Reference proteome</keyword>
<dbReference type="EMBL" id="JBBNOP010000010">
    <property type="protein sequence ID" value="MEQ3363584.1"/>
    <property type="molecule type" value="Genomic_DNA"/>
</dbReference>
<reference evidence="1 2" key="1">
    <citation type="submission" date="2024-04" db="EMBL/GenBank/DDBJ databases">
        <title>Human intestinal bacterial collection.</title>
        <authorList>
            <person name="Pauvert C."/>
            <person name="Hitch T.C.A."/>
            <person name="Clavel T."/>
        </authorList>
    </citation>
    <scope>NUCLEOTIDE SEQUENCE [LARGE SCALE GENOMIC DNA]</scope>
    <source>
        <strain evidence="1 2">CLA-KB-H42</strain>
    </source>
</reference>
<name>A0ABV1JET3_9ACTN</name>
<sequence>METTSFADAKAVALKVLHAPELSGKAFLEGGIAPWIVSGNDSGRCHDDVDFSAHAHDMPAVRAWLKEQGLYDAALDSLELDCNSEKTDFGVHAIIDGVMVSFAPFRIEGGKLAQRNAVHASFAGYDALFLATIEGLDEADFVEMRELPDHSIVGMSTIEAVRASKVATEREKDRADIAEIDRIGYDADRYERVAAAFATMEVTCPAHGE</sequence>
<organism evidence="1 2">
    <name type="scientific">Raoultibacter massiliensis</name>
    <dbReference type="NCBI Taxonomy" id="1852371"/>
    <lineage>
        <taxon>Bacteria</taxon>
        <taxon>Bacillati</taxon>
        <taxon>Actinomycetota</taxon>
        <taxon>Coriobacteriia</taxon>
        <taxon>Eggerthellales</taxon>
        <taxon>Eggerthellaceae</taxon>
        <taxon>Raoultibacter</taxon>
    </lineage>
</organism>
<evidence type="ECO:0000313" key="1">
    <source>
        <dbReference type="EMBL" id="MEQ3363584.1"/>
    </source>
</evidence>
<gene>
    <name evidence="1" type="ORF">AAA083_11430</name>
</gene>
<accession>A0ABV1JET3</accession>